<dbReference type="GO" id="GO:0052655">
    <property type="term" value="F:L-valine-2-oxoglutarate transaminase activity"/>
    <property type="evidence" value="ECO:0007669"/>
    <property type="project" value="RHEA"/>
</dbReference>
<proteinExistence type="inferred from homology"/>
<dbReference type="InterPro" id="IPR001544">
    <property type="entry name" value="Aminotrans_IV"/>
</dbReference>
<comment type="similarity">
    <text evidence="2 9">Belongs to the class-IV pyridoxal-phosphate-dependent aminotransferase family.</text>
</comment>
<comment type="cofactor">
    <cofactor evidence="1 10">
        <name>pyridoxal 5'-phosphate</name>
        <dbReference type="ChEBI" id="CHEBI:597326"/>
    </cofactor>
</comment>
<comment type="catalytic activity">
    <reaction evidence="11">
        <text>L-valine + 2-oxoglutarate = 3-methyl-2-oxobutanoate + L-glutamate</text>
        <dbReference type="Rhea" id="RHEA:24813"/>
        <dbReference type="ChEBI" id="CHEBI:11851"/>
        <dbReference type="ChEBI" id="CHEBI:16810"/>
        <dbReference type="ChEBI" id="CHEBI:29985"/>
        <dbReference type="ChEBI" id="CHEBI:57762"/>
        <dbReference type="EC" id="2.6.1.42"/>
    </reaction>
</comment>
<dbReference type="GO" id="GO:0052654">
    <property type="term" value="F:L-leucine-2-oxoglutarate transaminase activity"/>
    <property type="evidence" value="ECO:0007669"/>
    <property type="project" value="RHEA"/>
</dbReference>
<reference evidence="13 14" key="1">
    <citation type="journal article" date="2013" name="PLoS Genet.">
        <title>The genome and development-dependent transcriptomes of Pyronema confluens: a window into fungal evolution.</title>
        <authorList>
            <person name="Traeger S."/>
            <person name="Altegoer F."/>
            <person name="Freitag M."/>
            <person name="Gabaldon T."/>
            <person name="Kempken F."/>
            <person name="Kumar A."/>
            <person name="Marcet-Houben M."/>
            <person name="Poggeler S."/>
            <person name="Stajich J.E."/>
            <person name="Nowrousian M."/>
        </authorList>
    </citation>
    <scope>NUCLEOTIDE SEQUENCE [LARGE SCALE GENOMIC DNA]</scope>
    <source>
        <strain evidence="14">CBS 100304</strain>
        <tissue evidence="13">Vegetative mycelium</tissue>
    </source>
</reference>
<gene>
    <name evidence="13" type="ORF">PCON_13519</name>
</gene>
<dbReference type="EMBL" id="HF935906">
    <property type="protein sequence ID" value="CCX32668.1"/>
    <property type="molecule type" value="Genomic_DNA"/>
</dbReference>
<dbReference type="eggNOG" id="KOG0975">
    <property type="taxonomic scope" value="Eukaryota"/>
</dbReference>
<evidence type="ECO:0000256" key="6">
    <source>
        <dbReference type="ARBA" id="ARBA00022898"/>
    </source>
</evidence>
<dbReference type="InterPro" id="IPR043132">
    <property type="entry name" value="BCAT-like_C"/>
</dbReference>
<dbReference type="PANTHER" id="PTHR11825">
    <property type="entry name" value="SUBGROUP IIII AMINOTRANSFERASE"/>
    <property type="match status" value="1"/>
</dbReference>
<dbReference type="OMA" id="EAIMFGM"/>
<evidence type="ECO:0000256" key="5">
    <source>
        <dbReference type="ARBA" id="ARBA00022679"/>
    </source>
</evidence>
<dbReference type="GO" id="GO:0009098">
    <property type="term" value="P:L-leucine biosynthetic process"/>
    <property type="evidence" value="ECO:0007669"/>
    <property type="project" value="TreeGrafter"/>
</dbReference>
<dbReference type="SUPFAM" id="SSF56752">
    <property type="entry name" value="D-aminoacid aminotransferase-like PLP-dependent enzymes"/>
    <property type="match status" value="1"/>
</dbReference>
<dbReference type="PIRSF" id="PIRSF006468">
    <property type="entry name" value="BCAT1"/>
    <property type="match status" value="1"/>
</dbReference>
<keyword evidence="7 11" id="KW-0100">Branched-chain amino acid biosynthesis</keyword>
<dbReference type="STRING" id="1076935.U4LL45"/>
<evidence type="ECO:0000313" key="13">
    <source>
        <dbReference type="EMBL" id="CCX32668.1"/>
    </source>
</evidence>
<evidence type="ECO:0000256" key="3">
    <source>
        <dbReference type="ARBA" id="ARBA00022576"/>
    </source>
</evidence>
<keyword evidence="14" id="KW-1185">Reference proteome</keyword>
<dbReference type="GO" id="GO:0009099">
    <property type="term" value="P:L-valine biosynthetic process"/>
    <property type="evidence" value="ECO:0007669"/>
    <property type="project" value="TreeGrafter"/>
</dbReference>
<accession>U4LL45</accession>
<dbReference type="Pfam" id="PF01063">
    <property type="entry name" value="Aminotran_4"/>
    <property type="match status" value="1"/>
</dbReference>
<dbReference type="GO" id="GO:0052656">
    <property type="term" value="F:L-isoleucine-2-oxoglutarate transaminase activity"/>
    <property type="evidence" value="ECO:0007669"/>
    <property type="project" value="RHEA"/>
</dbReference>
<evidence type="ECO:0000256" key="9">
    <source>
        <dbReference type="RuleBase" id="RU004106"/>
    </source>
</evidence>
<dbReference type="InterPro" id="IPR036038">
    <property type="entry name" value="Aminotransferase-like"/>
</dbReference>
<dbReference type="CDD" id="cd01557">
    <property type="entry name" value="BCAT_beta_family"/>
    <property type="match status" value="1"/>
</dbReference>
<keyword evidence="4 11" id="KW-0028">Amino-acid biosynthesis</keyword>
<dbReference type="InterPro" id="IPR005786">
    <property type="entry name" value="B_amino_transII"/>
</dbReference>
<evidence type="ECO:0000256" key="8">
    <source>
        <dbReference type="PIRSR" id="PIRSR006468-1"/>
    </source>
</evidence>
<dbReference type="PANTHER" id="PTHR11825:SF69">
    <property type="entry name" value="BRANCHED-CHAIN-AMINO-ACID AMINOTRANSFERASE"/>
    <property type="match status" value="1"/>
</dbReference>
<organism evidence="13 14">
    <name type="scientific">Pyronema omphalodes (strain CBS 100304)</name>
    <name type="common">Pyronema confluens</name>
    <dbReference type="NCBI Taxonomy" id="1076935"/>
    <lineage>
        <taxon>Eukaryota</taxon>
        <taxon>Fungi</taxon>
        <taxon>Dikarya</taxon>
        <taxon>Ascomycota</taxon>
        <taxon>Pezizomycotina</taxon>
        <taxon>Pezizomycetes</taxon>
        <taxon>Pezizales</taxon>
        <taxon>Pyronemataceae</taxon>
        <taxon>Pyronema</taxon>
    </lineage>
</organism>
<dbReference type="EC" id="2.6.1.42" evidence="11"/>
<comment type="catalytic activity">
    <reaction evidence="11">
        <text>L-leucine + 2-oxoglutarate = 4-methyl-2-oxopentanoate + L-glutamate</text>
        <dbReference type="Rhea" id="RHEA:18321"/>
        <dbReference type="ChEBI" id="CHEBI:16810"/>
        <dbReference type="ChEBI" id="CHEBI:17865"/>
        <dbReference type="ChEBI" id="CHEBI:29985"/>
        <dbReference type="ChEBI" id="CHEBI:57427"/>
        <dbReference type="EC" id="2.6.1.42"/>
    </reaction>
</comment>
<evidence type="ECO:0000256" key="2">
    <source>
        <dbReference type="ARBA" id="ARBA00009320"/>
    </source>
</evidence>
<keyword evidence="6 10" id="KW-0663">Pyridoxal phosphate</keyword>
<dbReference type="FunFam" id="3.20.10.10:FF:000004">
    <property type="entry name" value="Branched-chain-amino-acid aminotransferase"/>
    <property type="match status" value="1"/>
</dbReference>
<sequence>MSPPPCSTADLAPTNLTSTVMTNGTGKLTKATNGTALAELDPSKLKVTITSSPKAYSSPDSTQWGMMDATTDHMITARWTDTHGWHAPELRPYARMDLWPTASCLHYATECFEGLKAYRGFDGKVRLFRPSRNAARFLTSSTRIACPTFPPDAVEELIKALLAVDAAKWVPEPGTFIYIRPTMIGTGRALGVQKPREALFYIIMAQFPKLDNPMKLLASSEDSIRAWPGGFGFAKVGANYGPSLMAQKEAQTKGYDQILWLFGKEAYVTEAGASNFFCVIKSKTTDKLELVTAPLDDKIILDGVTRRSVLELARERLADEMDVVERRYTMQDLAEAHDEGRLVESFAAGTAFFVAPVTDIHFRGKDIRPAKGGEEGTYTNKIKSWLVDIMYGNAAHEWGVVVEEKGFKSEDLAEEEIEALMEKIKTLKASKAWDAAMERMKTEELGEDN</sequence>
<evidence type="ECO:0000256" key="7">
    <source>
        <dbReference type="ARBA" id="ARBA00023304"/>
    </source>
</evidence>
<protein>
    <recommendedName>
        <fullName evidence="11">Branched-chain-amino-acid aminotransferase</fullName>
        <ecNumber evidence="11">2.6.1.42</ecNumber>
    </recommendedName>
</protein>
<feature type="region of interest" description="Disordered" evidence="12">
    <location>
        <begin position="1"/>
        <end position="20"/>
    </location>
</feature>
<feature type="modified residue" description="N6-(pyridoxal phosphate)lysine" evidence="8">
    <location>
        <position position="235"/>
    </location>
</feature>
<name>U4LL45_PYROM</name>
<dbReference type="Gene3D" id="3.30.470.10">
    <property type="match status" value="1"/>
</dbReference>
<evidence type="ECO:0000256" key="11">
    <source>
        <dbReference type="RuleBase" id="RU004517"/>
    </source>
</evidence>
<evidence type="ECO:0000313" key="14">
    <source>
        <dbReference type="Proteomes" id="UP000018144"/>
    </source>
</evidence>
<dbReference type="AlphaFoldDB" id="U4LL45"/>
<dbReference type="InterPro" id="IPR043131">
    <property type="entry name" value="BCAT-like_N"/>
</dbReference>
<evidence type="ECO:0000256" key="10">
    <source>
        <dbReference type="RuleBase" id="RU004516"/>
    </source>
</evidence>
<evidence type="ECO:0000256" key="4">
    <source>
        <dbReference type="ARBA" id="ARBA00022605"/>
    </source>
</evidence>
<evidence type="ECO:0000256" key="1">
    <source>
        <dbReference type="ARBA" id="ARBA00001933"/>
    </source>
</evidence>
<dbReference type="PROSITE" id="PS00770">
    <property type="entry name" value="AA_TRANSFER_CLASS_4"/>
    <property type="match status" value="1"/>
</dbReference>
<dbReference type="FunFam" id="3.30.470.10:FF:000012">
    <property type="entry name" value="Branched-chain-amino-acid aminotransferase"/>
    <property type="match status" value="1"/>
</dbReference>
<dbReference type="Gene3D" id="3.20.10.10">
    <property type="entry name" value="D-amino Acid Aminotransferase, subunit A, domain 2"/>
    <property type="match status" value="1"/>
</dbReference>
<dbReference type="Proteomes" id="UP000018144">
    <property type="component" value="Unassembled WGS sequence"/>
</dbReference>
<dbReference type="GO" id="GO:0005739">
    <property type="term" value="C:mitochondrion"/>
    <property type="evidence" value="ECO:0007669"/>
    <property type="project" value="TreeGrafter"/>
</dbReference>
<dbReference type="OrthoDB" id="1732691at2759"/>
<keyword evidence="3 11" id="KW-0032">Aminotransferase</keyword>
<dbReference type="InterPro" id="IPR018300">
    <property type="entry name" value="Aminotrans_IV_CS"/>
</dbReference>
<comment type="catalytic activity">
    <reaction evidence="11">
        <text>L-isoleucine + 2-oxoglutarate = (S)-3-methyl-2-oxopentanoate + L-glutamate</text>
        <dbReference type="Rhea" id="RHEA:24801"/>
        <dbReference type="ChEBI" id="CHEBI:16810"/>
        <dbReference type="ChEBI" id="CHEBI:29985"/>
        <dbReference type="ChEBI" id="CHEBI:35146"/>
        <dbReference type="ChEBI" id="CHEBI:58045"/>
        <dbReference type="EC" id="2.6.1.42"/>
    </reaction>
</comment>
<keyword evidence="5 11" id="KW-0808">Transferase</keyword>
<evidence type="ECO:0000256" key="12">
    <source>
        <dbReference type="SAM" id="MobiDB-lite"/>
    </source>
</evidence>
<dbReference type="InterPro" id="IPR033939">
    <property type="entry name" value="BCAT_family"/>
</dbReference>